<evidence type="ECO:0000256" key="1">
    <source>
        <dbReference type="ARBA" id="ARBA00004167"/>
    </source>
</evidence>
<sequence>MATLFFIFILVTISLALLINQRETRRRLPPSPPRIPVLGNLLWITKPFAQLEPTIHHLRAKYGPIFTLYVGSRPVIFIIDGKQVHQSLIENGEVFADRPRPLSSSDLNTNLRSINNTPYGSLWRLLRRSLVSDVIQPCKAANSSTHVQRMALDILINGLKNEAKANGGVVIPVNIIEHCVSFLMTGLCFGVTLEEKVVDHIKNLQKELFSLVDKHFALNLLPKMALLLFWRRLGRLKQLLRAQEELLIPIIRARKQRDHNSHVISYVDSLLELRVPNGVGGTRELSEEDIVSFCSEFLDASIWSISSALEWILASLVKHQDIQEKLKKEIRGVVGDEKRQVDVDELQRMPYLKAVIFEGLRRHPPAHFVIPHRVKKDVLMDQHLIPKDTVVNFVVTSIGLDERVWEEPLEFRPERFMAGGEGEGVDVQCGKSEIKMMPFGAGRRMCPGSDLAMLQIQYLVANLINVMELKQVEGMEVDLSEEAEILIPMKYPFHARIKVTL</sequence>
<evidence type="ECO:0000313" key="10">
    <source>
        <dbReference type="RefSeq" id="XP_039134142.1"/>
    </source>
</evidence>
<comment type="cofactor">
    <cofactor evidence="6">
        <name>heme</name>
        <dbReference type="ChEBI" id="CHEBI:30413"/>
    </cofactor>
</comment>
<evidence type="ECO:0000313" key="9">
    <source>
        <dbReference type="Proteomes" id="UP001515500"/>
    </source>
</evidence>
<feature type="chain" id="PRO_5044317658" evidence="8">
    <location>
        <begin position="17"/>
        <end position="501"/>
    </location>
</feature>
<dbReference type="Gene3D" id="1.10.630.10">
    <property type="entry name" value="Cytochrome P450"/>
    <property type="match status" value="1"/>
</dbReference>
<protein>
    <submittedName>
        <fullName evidence="10">Cytochrome P450 89A2-like</fullName>
    </submittedName>
</protein>
<gene>
    <name evidence="10" type="primary">LOC120271519</name>
</gene>
<comment type="similarity">
    <text evidence="7">Belongs to the cytochrome P450 family.</text>
</comment>
<dbReference type="RefSeq" id="XP_039134142.1">
    <property type="nucleotide sequence ID" value="XM_039278208.1"/>
</dbReference>
<dbReference type="InterPro" id="IPR036396">
    <property type="entry name" value="Cyt_P450_sf"/>
</dbReference>
<keyword evidence="8" id="KW-0732">Signal</keyword>
<name>A0AB40C5J3_DIOCR</name>
<keyword evidence="9" id="KW-1185">Reference proteome</keyword>
<evidence type="ECO:0000256" key="6">
    <source>
        <dbReference type="PIRSR" id="PIRSR602401-1"/>
    </source>
</evidence>
<reference evidence="10" key="1">
    <citation type="submission" date="2025-08" db="UniProtKB">
        <authorList>
            <consortium name="RefSeq"/>
        </authorList>
    </citation>
    <scope>IDENTIFICATION</scope>
</reference>
<comment type="subcellular location">
    <subcellularLocation>
        <location evidence="1">Membrane</location>
        <topology evidence="1">Single-pass membrane protein</topology>
    </subcellularLocation>
</comment>
<evidence type="ECO:0000256" key="8">
    <source>
        <dbReference type="SAM" id="SignalP"/>
    </source>
</evidence>
<dbReference type="Pfam" id="PF00067">
    <property type="entry name" value="p450"/>
    <property type="match status" value="1"/>
</dbReference>
<dbReference type="SUPFAM" id="SSF48264">
    <property type="entry name" value="Cytochrome P450"/>
    <property type="match status" value="1"/>
</dbReference>
<dbReference type="InterPro" id="IPR001128">
    <property type="entry name" value="Cyt_P450"/>
</dbReference>
<dbReference type="CDD" id="cd11075">
    <property type="entry name" value="CYP77_89"/>
    <property type="match status" value="1"/>
</dbReference>
<accession>A0AB40C5J3</accession>
<feature type="signal peptide" evidence="8">
    <location>
        <begin position="1"/>
        <end position="16"/>
    </location>
</feature>
<proteinExistence type="inferred from homology"/>
<dbReference type="GO" id="GO:0005506">
    <property type="term" value="F:iron ion binding"/>
    <property type="evidence" value="ECO:0007669"/>
    <property type="project" value="InterPro"/>
</dbReference>
<keyword evidence="2" id="KW-0812">Transmembrane</keyword>
<keyword evidence="7" id="KW-0503">Monooxygenase</keyword>
<dbReference type="InterPro" id="IPR017972">
    <property type="entry name" value="Cyt_P450_CS"/>
</dbReference>
<dbReference type="GO" id="GO:0020037">
    <property type="term" value="F:heme binding"/>
    <property type="evidence" value="ECO:0007669"/>
    <property type="project" value="InterPro"/>
</dbReference>
<keyword evidence="6 7" id="KW-0349">Heme</keyword>
<dbReference type="PANTHER" id="PTHR24298">
    <property type="entry name" value="FLAVONOID 3'-MONOOXYGENASE-RELATED"/>
    <property type="match status" value="1"/>
</dbReference>
<dbReference type="InterPro" id="IPR051103">
    <property type="entry name" value="Plant_metabolite_P450s"/>
</dbReference>
<feature type="binding site" description="axial binding residue" evidence="6">
    <location>
        <position position="446"/>
    </location>
    <ligand>
        <name>heme</name>
        <dbReference type="ChEBI" id="CHEBI:30413"/>
    </ligand>
    <ligandPart>
        <name>Fe</name>
        <dbReference type="ChEBI" id="CHEBI:18248"/>
    </ligandPart>
</feature>
<dbReference type="PROSITE" id="PS00086">
    <property type="entry name" value="CYTOCHROME_P450"/>
    <property type="match status" value="1"/>
</dbReference>
<evidence type="ECO:0000256" key="7">
    <source>
        <dbReference type="RuleBase" id="RU000461"/>
    </source>
</evidence>
<keyword evidence="7" id="KW-0560">Oxidoreductase</keyword>
<evidence type="ECO:0000256" key="2">
    <source>
        <dbReference type="ARBA" id="ARBA00022692"/>
    </source>
</evidence>
<dbReference type="GO" id="GO:0016020">
    <property type="term" value="C:membrane"/>
    <property type="evidence" value="ECO:0007669"/>
    <property type="project" value="UniProtKB-SubCell"/>
</dbReference>
<dbReference type="Proteomes" id="UP001515500">
    <property type="component" value="Chromosome 11"/>
</dbReference>
<dbReference type="AlphaFoldDB" id="A0AB40C5J3"/>
<evidence type="ECO:0000256" key="5">
    <source>
        <dbReference type="ARBA" id="ARBA00023136"/>
    </source>
</evidence>
<keyword evidence="6 7" id="KW-0408">Iron</keyword>
<dbReference type="PRINTS" id="PR00463">
    <property type="entry name" value="EP450I"/>
</dbReference>
<evidence type="ECO:0000256" key="3">
    <source>
        <dbReference type="ARBA" id="ARBA00022723"/>
    </source>
</evidence>
<dbReference type="PRINTS" id="PR00385">
    <property type="entry name" value="P450"/>
</dbReference>
<dbReference type="GeneID" id="120271519"/>
<dbReference type="PANTHER" id="PTHR24298:SF800">
    <property type="entry name" value="CYTOCHROME P450 89A2-RELATED"/>
    <property type="match status" value="1"/>
</dbReference>
<keyword evidence="4" id="KW-1133">Transmembrane helix</keyword>
<dbReference type="InterPro" id="IPR002401">
    <property type="entry name" value="Cyt_P450_E_grp-I"/>
</dbReference>
<organism evidence="9 10">
    <name type="scientific">Dioscorea cayennensis subsp. rotundata</name>
    <name type="common">White Guinea yam</name>
    <name type="synonym">Dioscorea rotundata</name>
    <dbReference type="NCBI Taxonomy" id="55577"/>
    <lineage>
        <taxon>Eukaryota</taxon>
        <taxon>Viridiplantae</taxon>
        <taxon>Streptophyta</taxon>
        <taxon>Embryophyta</taxon>
        <taxon>Tracheophyta</taxon>
        <taxon>Spermatophyta</taxon>
        <taxon>Magnoliopsida</taxon>
        <taxon>Liliopsida</taxon>
        <taxon>Dioscoreales</taxon>
        <taxon>Dioscoreaceae</taxon>
        <taxon>Dioscorea</taxon>
    </lineage>
</organism>
<dbReference type="GO" id="GO:0016709">
    <property type="term" value="F:oxidoreductase activity, acting on paired donors, with incorporation or reduction of molecular oxygen, NAD(P)H as one donor, and incorporation of one atom of oxygen"/>
    <property type="evidence" value="ECO:0007669"/>
    <property type="project" value="TreeGrafter"/>
</dbReference>
<keyword evidence="3 6" id="KW-0479">Metal-binding</keyword>
<evidence type="ECO:0000256" key="4">
    <source>
        <dbReference type="ARBA" id="ARBA00022989"/>
    </source>
</evidence>
<keyword evidence="5" id="KW-0472">Membrane</keyword>